<evidence type="ECO:0000256" key="3">
    <source>
        <dbReference type="ARBA" id="ARBA00023054"/>
    </source>
</evidence>
<dbReference type="GO" id="GO:0016020">
    <property type="term" value="C:membrane"/>
    <property type="evidence" value="ECO:0007669"/>
    <property type="project" value="InterPro"/>
</dbReference>
<dbReference type="AlphaFoldDB" id="A0A2Z4UA55"/>
<comment type="subcellular location">
    <subcellularLocation>
        <location evidence="1">Cell envelope</location>
    </subcellularLocation>
</comment>
<reference evidence="9" key="1">
    <citation type="submission" date="2018-06" db="EMBL/GenBank/DDBJ databases">
        <title>Description of Blautia argi sp. nov., a new anaerobic isolated from dog feces.</title>
        <authorList>
            <person name="Chang Y.-H."/>
            <person name="Paek J."/>
            <person name="Shin Y."/>
        </authorList>
    </citation>
    <scope>NUCLEOTIDE SEQUENCE [LARGE SCALE GENOMIC DNA]</scope>
    <source>
        <strain evidence="9">KCTC 15426</strain>
    </source>
</reference>
<dbReference type="InterPro" id="IPR006143">
    <property type="entry name" value="RND_pump_MFP"/>
</dbReference>
<evidence type="ECO:0000259" key="7">
    <source>
        <dbReference type="Pfam" id="PF25967"/>
    </source>
</evidence>
<dbReference type="Gene3D" id="2.40.420.20">
    <property type="match status" value="1"/>
</dbReference>
<dbReference type="OrthoDB" id="1995149at2"/>
<evidence type="ECO:0000256" key="5">
    <source>
        <dbReference type="SAM" id="MobiDB-lite"/>
    </source>
</evidence>
<gene>
    <name evidence="8" type="ORF">DQQ01_05435</name>
</gene>
<evidence type="ECO:0000256" key="2">
    <source>
        <dbReference type="ARBA" id="ARBA00009477"/>
    </source>
</evidence>
<dbReference type="GO" id="GO:0022857">
    <property type="term" value="F:transmembrane transporter activity"/>
    <property type="evidence" value="ECO:0007669"/>
    <property type="project" value="InterPro"/>
</dbReference>
<dbReference type="EMBL" id="CP030280">
    <property type="protein sequence ID" value="AWY97679.1"/>
    <property type="molecule type" value="Genomic_DNA"/>
</dbReference>
<feature type="transmembrane region" description="Helical" evidence="6">
    <location>
        <begin position="12"/>
        <end position="34"/>
    </location>
</feature>
<organism evidence="8 9">
    <name type="scientific">Blautia argi</name>
    <dbReference type="NCBI Taxonomy" id="1912897"/>
    <lineage>
        <taxon>Bacteria</taxon>
        <taxon>Bacillati</taxon>
        <taxon>Bacillota</taxon>
        <taxon>Clostridia</taxon>
        <taxon>Lachnospirales</taxon>
        <taxon>Lachnospiraceae</taxon>
        <taxon>Blautia</taxon>
    </lineage>
</organism>
<name>A0A2Z4UA55_9FIRM</name>
<dbReference type="SUPFAM" id="SSF111369">
    <property type="entry name" value="HlyD-like secretion proteins"/>
    <property type="match status" value="1"/>
</dbReference>
<feature type="region of interest" description="Disordered" evidence="5">
    <location>
        <begin position="538"/>
        <end position="557"/>
    </location>
</feature>
<feature type="coiled-coil region" evidence="4">
    <location>
        <begin position="297"/>
        <end position="324"/>
    </location>
</feature>
<evidence type="ECO:0000313" key="9">
    <source>
        <dbReference type="Proteomes" id="UP000250003"/>
    </source>
</evidence>
<keyword evidence="6" id="KW-0812">Transmembrane</keyword>
<dbReference type="InterPro" id="IPR058627">
    <property type="entry name" value="MdtA-like_C"/>
</dbReference>
<evidence type="ECO:0000256" key="4">
    <source>
        <dbReference type="SAM" id="Coils"/>
    </source>
</evidence>
<proteinExistence type="inferred from homology"/>
<dbReference type="PANTHER" id="PTHR32347:SF14">
    <property type="entry name" value="EFFLUX SYSTEM COMPONENT YKNX-RELATED"/>
    <property type="match status" value="1"/>
</dbReference>
<evidence type="ECO:0000313" key="8">
    <source>
        <dbReference type="EMBL" id="AWY97679.1"/>
    </source>
</evidence>
<evidence type="ECO:0000256" key="1">
    <source>
        <dbReference type="ARBA" id="ARBA00004196"/>
    </source>
</evidence>
<feature type="compositionally biased region" description="Basic and acidic residues" evidence="5">
    <location>
        <begin position="220"/>
        <end position="231"/>
    </location>
</feature>
<sequence>MKKEVLKNKNVVMLITIGVIVLAIAAIALIGSMAGGEKDAKPSVEVVSVKTGNVTQEVDATGNVESEIKKTFYSPVNATIQTMTVESGDSVEAGKNIIGFNLENLEAENQKAELSLKSGKLDMQDAQEQANQAAGKVADAQAAIPGLESAIAEKENEIESLRQQIADAQTNAQNEAQVQMEQAQKDADAAYEAEKAQAEQEYNKLKEEYDKKLEEVQQCEREKNDVEREYEQASTDYEAGKIDESQREKIADKYNDALDKLKQAQDSVPEKPVKKEINKADYSISMDGLSGGAAANTADLQAQMESAASDLAQLQSELASKQAIAESDVTGLTGAAKEKMAITSNLAELETKNLQELLEEGRKGIQAEFKGVISDARVTQGATVTQGMELFTLQSTQDVCVDANVSKYDFDKVKEGQKAEITLGDKKYKGTVKKVSKIAIPNEKGTPLIGVTIHIDNPDDNIFIGVEAKVSIQASEAKNVPVLPVEVVNIGKQGSFCYVVENGKIVKKEIETGVTSDSMVEVKSGLKKGDQVIKDMGTYSEGDSVTAKEAEDSKTSK</sequence>
<keyword evidence="9" id="KW-1185">Reference proteome</keyword>
<keyword evidence="6" id="KW-1133">Transmembrane helix</keyword>
<dbReference type="InterPro" id="IPR050465">
    <property type="entry name" value="UPF0194_transport"/>
</dbReference>
<dbReference type="PANTHER" id="PTHR32347">
    <property type="entry name" value="EFFLUX SYSTEM COMPONENT YKNX-RELATED"/>
    <property type="match status" value="1"/>
</dbReference>
<protein>
    <submittedName>
        <fullName evidence="8">Efflux RND transporter periplasmic adaptor subunit</fullName>
    </submittedName>
</protein>
<evidence type="ECO:0000256" key="6">
    <source>
        <dbReference type="SAM" id="Phobius"/>
    </source>
</evidence>
<keyword evidence="6" id="KW-0472">Membrane</keyword>
<dbReference type="RefSeq" id="WP_111919045.1">
    <property type="nucleotide sequence ID" value="NZ_CAUWHR010000001.1"/>
</dbReference>
<dbReference type="Proteomes" id="UP000250003">
    <property type="component" value="Chromosome"/>
</dbReference>
<dbReference type="Pfam" id="PF25967">
    <property type="entry name" value="RND-MFP_C"/>
    <property type="match status" value="1"/>
</dbReference>
<accession>A0A2Z4UA55</accession>
<dbReference type="Gene3D" id="2.40.30.170">
    <property type="match status" value="1"/>
</dbReference>
<keyword evidence="3 4" id="KW-0175">Coiled coil</keyword>
<dbReference type="GO" id="GO:0030313">
    <property type="term" value="C:cell envelope"/>
    <property type="evidence" value="ECO:0007669"/>
    <property type="project" value="UniProtKB-SubCell"/>
</dbReference>
<feature type="region of interest" description="Disordered" evidence="5">
    <location>
        <begin position="220"/>
        <end position="246"/>
    </location>
</feature>
<dbReference type="NCBIfam" id="TIGR01730">
    <property type="entry name" value="RND_mfp"/>
    <property type="match status" value="1"/>
</dbReference>
<dbReference type="Gene3D" id="1.10.287.470">
    <property type="entry name" value="Helix hairpin bin"/>
    <property type="match status" value="1"/>
</dbReference>
<feature type="compositionally biased region" description="Basic and acidic residues" evidence="5">
    <location>
        <begin position="546"/>
        <end position="557"/>
    </location>
</feature>
<comment type="similarity">
    <text evidence="2">Belongs to the membrane fusion protein (MFP) (TC 8.A.1) family.</text>
</comment>
<dbReference type="KEGG" id="blau:DQQ01_05435"/>
<dbReference type="Gene3D" id="2.40.50.100">
    <property type="match status" value="1"/>
</dbReference>
<feature type="domain" description="Multidrug resistance protein MdtA-like C-terminal permuted SH3" evidence="7">
    <location>
        <begin position="479"/>
        <end position="534"/>
    </location>
</feature>